<evidence type="ECO:0000313" key="10">
    <source>
        <dbReference type="Proteomes" id="UP000184184"/>
    </source>
</evidence>
<dbReference type="InterPro" id="IPR004622">
    <property type="entry name" value="DNA_pol_HolB"/>
</dbReference>
<name>A0A1M7QZ98_9BACI</name>
<evidence type="ECO:0000256" key="5">
    <source>
        <dbReference type="ARBA" id="ARBA00022705"/>
    </source>
</evidence>
<dbReference type="GO" id="GO:0009360">
    <property type="term" value="C:DNA polymerase III complex"/>
    <property type="evidence" value="ECO:0007669"/>
    <property type="project" value="InterPro"/>
</dbReference>
<dbReference type="OrthoDB" id="9810148at2"/>
<keyword evidence="3" id="KW-0808">Transferase</keyword>
<dbReference type="PANTHER" id="PTHR11669">
    <property type="entry name" value="REPLICATION FACTOR C / DNA POLYMERASE III GAMMA-TAU SUBUNIT"/>
    <property type="match status" value="1"/>
</dbReference>
<dbReference type="Proteomes" id="UP000184184">
    <property type="component" value="Unassembled WGS sequence"/>
</dbReference>
<dbReference type="RefSeq" id="WP_073203405.1">
    <property type="nucleotide sequence ID" value="NZ_FRCZ01000012.1"/>
</dbReference>
<keyword evidence="5" id="KW-0235">DNA replication</keyword>
<dbReference type="NCBIfam" id="NF005972">
    <property type="entry name" value="PRK08058.1"/>
    <property type="match status" value="1"/>
</dbReference>
<dbReference type="GO" id="GO:0008408">
    <property type="term" value="F:3'-5' exonuclease activity"/>
    <property type="evidence" value="ECO:0007669"/>
    <property type="project" value="InterPro"/>
</dbReference>
<evidence type="ECO:0000256" key="7">
    <source>
        <dbReference type="ARBA" id="ARBA00049244"/>
    </source>
</evidence>
<proteinExistence type="predicted"/>
<keyword evidence="4" id="KW-0548">Nucleotidyltransferase</keyword>
<dbReference type="STRING" id="1027249.SAMN05216179_3840"/>
<evidence type="ECO:0000256" key="2">
    <source>
        <dbReference type="ARBA" id="ARBA00014363"/>
    </source>
</evidence>
<dbReference type="InterPro" id="IPR050238">
    <property type="entry name" value="DNA_Rep/Repair_Clamp_Loader"/>
</dbReference>
<dbReference type="GO" id="GO:0006261">
    <property type="term" value="P:DNA-templated DNA replication"/>
    <property type="evidence" value="ECO:0007669"/>
    <property type="project" value="TreeGrafter"/>
</dbReference>
<feature type="domain" description="DNA polymerase III delta subunit C-terminal" evidence="8">
    <location>
        <begin position="242"/>
        <end position="328"/>
    </location>
</feature>
<keyword evidence="6" id="KW-0239">DNA-directed DNA polymerase</keyword>
<dbReference type="GO" id="GO:0003677">
    <property type="term" value="F:DNA binding"/>
    <property type="evidence" value="ECO:0007669"/>
    <property type="project" value="InterPro"/>
</dbReference>
<dbReference type="EC" id="2.7.7.7" evidence="1"/>
<protein>
    <recommendedName>
        <fullName evidence="2">DNA polymerase III subunit delta'</fullName>
        <ecNumber evidence="1">2.7.7.7</ecNumber>
    </recommendedName>
</protein>
<evidence type="ECO:0000259" key="8">
    <source>
        <dbReference type="Pfam" id="PF09115"/>
    </source>
</evidence>
<evidence type="ECO:0000256" key="3">
    <source>
        <dbReference type="ARBA" id="ARBA00022679"/>
    </source>
</evidence>
<evidence type="ECO:0000256" key="4">
    <source>
        <dbReference type="ARBA" id="ARBA00022695"/>
    </source>
</evidence>
<dbReference type="Pfam" id="PF13177">
    <property type="entry name" value="DNA_pol3_delta2"/>
    <property type="match status" value="1"/>
</dbReference>
<dbReference type="PRINTS" id="PR00300">
    <property type="entry name" value="CLPPROTEASEA"/>
</dbReference>
<evidence type="ECO:0000313" key="9">
    <source>
        <dbReference type="EMBL" id="SHN37621.1"/>
    </source>
</evidence>
<dbReference type="Pfam" id="PF09115">
    <property type="entry name" value="DNApol3-delta_C"/>
    <property type="match status" value="1"/>
</dbReference>
<dbReference type="SUPFAM" id="SSF52540">
    <property type="entry name" value="P-loop containing nucleoside triphosphate hydrolases"/>
    <property type="match status" value="1"/>
</dbReference>
<dbReference type="InterPro" id="IPR001270">
    <property type="entry name" value="ClpA/B"/>
</dbReference>
<dbReference type="InterPro" id="IPR015199">
    <property type="entry name" value="DNA_pol_III_delta_C"/>
</dbReference>
<dbReference type="NCBIfam" id="TIGR00678">
    <property type="entry name" value="holB"/>
    <property type="match status" value="1"/>
</dbReference>
<dbReference type="Gene3D" id="3.40.50.300">
    <property type="entry name" value="P-loop containing nucleotide triphosphate hydrolases"/>
    <property type="match status" value="1"/>
</dbReference>
<comment type="catalytic activity">
    <reaction evidence="7">
        <text>DNA(n) + a 2'-deoxyribonucleoside 5'-triphosphate = DNA(n+1) + diphosphate</text>
        <dbReference type="Rhea" id="RHEA:22508"/>
        <dbReference type="Rhea" id="RHEA-COMP:17339"/>
        <dbReference type="Rhea" id="RHEA-COMP:17340"/>
        <dbReference type="ChEBI" id="CHEBI:33019"/>
        <dbReference type="ChEBI" id="CHEBI:61560"/>
        <dbReference type="ChEBI" id="CHEBI:173112"/>
        <dbReference type="EC" id="2.7.7.7"/>
    </reaction>
</comment>
<dbReference type="EMBL" id="FRCZ01000012">
    <property type="protein sequence ID" value="SHN37621.1"/>
    <property type="molecule type" value="Genomic_DNA"/>
</dbReference>
<reference evidence="9 10" key="1">
    <citation type="submission" date="2016-11" db="EMBL/GenBank/DDBJ databases">
        <authorList>
            <person name="Jaros S."/>
            <person name="Januszkiewicz K."/>
            <person name="Wedrychowicz H."/>
        </authorList>
    </citation>
    <scope>NUCLEOTIDE SEQUENCE [LARGE SCALE GENOMIC DNA]</scope>
    <source>
        <strain evidence="9 10">CGMCC 1.10681</strain>
    </source>
</reference>
<organism evidence="9 10">
    <name type="scientific">Gracilibacillus kekensis</name>
    <dbReference type="NCBI Taxonomy" id="1027249"/>
    <lineage>
        <taxon>Bacteria</taxon>
        <taxon>Bacillati</taxon>
        <taxon>Bacillota</taxon>
        <taxon>Bacilli</taxon>
        <taxon>Bacillales</taxon>
        <taxon>Bacillaceae</taxon>
        <taxon>Gracilibacillus</taxon>
    </lineage>
</organism>
<dbReference type="AlphaFoldDB" id="A0A1M7QZ98"/>
<dbReference type="GO" id="GO:0003887">
    <property type="term" value="F:DNA-directed DNA polymerase activity"/>
    <property type="evidence" value="ECO:0007669"/>
    <property type="project" value="UniProtKB-KW"/>
</dbReference>
<dbReference type="InterPro" id="IPR027417">
    <property type="entry name" value="P-loop_NTPase"/>
</dbReference>
<gene>
    <name evidence="9" type="ORF">SAMN05216179_3840</name>
</gene>
<keyword evidence="10" id="KW-1185">Reference proteome</keyword>
<accession>A0A1M7QZ98</accession>
<sequence>MDLVWEDMLEKQPIVSKMVMNSINKSRISHAYLFHGDKGTGKFELAQLLAMSIFCKKRTTLDPCHECSDCRRIKSGNHPDLHKIIPDGASIKKEQILHLQKEFTYTGLESNKKVYIISQAEKMTDNASNRLLKFLEEPSQQTTAILLTENSHAILSTIRSRCQMIAFKPLNPLQLEKSLQSEGLTEANARLMTAITNNVSEAIEKSKDTWFAQARKLVVQLIEMLQHNRGEVPIFVHTQWMPHFKERSQLQEGLDLLLIWFRDVVHCHLEETSAIVFANHQDKLEAASMFWSLGHATECLQFIMEAKRKLEQNVHPQLVLEQLTLQIQR</sequence>
<dbReference type="PANTHER" id="PTHR11669:SF8">
    <property type="entry name" value="DNA POLYMERASE III SUBUNIT DELTA"/>
    <property type="match status" value="1"/>
</dbReference>
<dbReference type="FunFam" id="3.40.50.300:FF:001255">
    <property type="entry name" value="DNA polymerase III subunit delta"/>
    <property type="match status" value="1"/>
</dbReference>
<evidence type="ECO:0000256" key="6">
    <source>
        <dbReference type="ARBA" id="ARBA00022932"/>
    </source>
</evidence>
<evidence type="ECO:0000256" key="1">
    <source>
        <dbReference type="ARBA" id="ARBA00012417"/>
    </source>
</evidence>
<dbReference type="GO" id="GO:0005524">
    <property type="term" value="F:ATP binding"/>
    <property type="evidence" value="ECO:0007669"/>
    <property type="project" value="InterPro"/>
</dbReference>